<evidence type="ECO:0000313" key="11">
    <source>
        <dbReference type="Proteomes" id="UP000249633"/>
    </source>
</evidence>
<evidence type="ECO:0000256" key="2">
    <source>
        <dbReference type="ARBA" id="ARBA00022692"/>
    </source>
</evidence>
<dbReference type="InterPro" id="IPR008250">
    <property type="entry name" value="ATPase_P-typ_transduc_dom_A_sf"/>
</dbReference>
<dbReference type="InterPro" id="IPR006068">
    <property type="entry name" value="ATPase_P-typ_cation-transptr_C"/>
</dbReference>
<dbReference type="InterPro" id="IPR001757">
    <property type="entry name" value="P_typ_ATPase"/>
</dbReference>
<dbReference type="Gene3D" id="3.40.50.1000">
    <property type="entry name" value="HAD superfamily/HAD-like"/>
    <property type="match status" value="1"/>
</dbReference>
<evidence type="ECO:0000256" key="1">
    <source>
        <dbReference type="ARBA" id="ARBA00004141"/>
    </source>
</evidence>
<dbReference type="Gene3D" id="1.20.1110.10">
    <property type="entry name" value="Calcium-transporting ATPase, transmembrane domain"/>
    <property type="match status" value="1"/>
</dbReference>
<protein>
    <submittedName>
        <fullName evidence="10">ATPase</fullName>
    </submittedName>
</protein>
<dbReference type="Pfam" id="PF00689">
    <property type="entry name" value="Cation_ATPase_C"/>
    <property type="match status" value="1"/>
</dbReference>
<evidence type="ECO:0000256" key="4">
    <source>
        <dbReference type="ARBA" id="ARBA00022840"/>
    </source>
</evidence>
<sequence length="848" mass="89005">MTPSTPIPGLSSEEAGRRLQAQGFNEVADRERQGLLATLRGVLTEPMFLLLLVAAALYLLLGDLGEGLLLAFFALVSVGLVILQERRSEHALQALRELAAPQARVLRDGRSTRIPARELVPGDAILVAEGERVPADARLLECNALALDESLLTGESVPVHKRADTPNLPDPGEALVHAGTLVVAGHGLAEVVATGAATRVGQIGASLASVESVATPLQAQLRRLVQVFGVAAALVCGALTLWWGLARGDWLQGLLAAIALGMAMLPEEFPMALAVFLALGAWRLARIQVLARRPAVIEALGGATLLCVDKTGTLTENRMQLRRLVNAEADVELRPGGPLPEAVHRLLEFAMLASRRGGLDPMDRALLGQGDAALADTEHLHPAWQLQHEYPLSAELLAMSNEWTDEQGRRWVAAKGAPEAVLDLCHLSAAQTAIELRRVRALADQGLRVLAVAQGQVLPGQVIGGQHDVDFQLLGLAAFEDPLRPSVAPALEQARQAGIAVAMITGDHAATALAIATQAGLDVRAGALTGAEIDRLDDAALAHAMRRVRVFARVTPAQKLRLVQAARRNGETVAMTGDGVNDAPALKAAHIGIAMGRRGTDVAREAAGLVLLDEDFGRIVGGVRMGRRIFDNLRKVMTYITAIHVPVAGLALLPLLLGLPPLLLPAHVVLTEMVIDPVCSLAFEGAPEDPRVMQRPPRRAGEGLIGARLLAQGLVQGLALLVATLLLYLVALRAGRGEDLARTLAVVGLTAGNLLLVAVNAGGGWRGLLERTAAAFWAVSAAATAALTLALAWPAARRLLHFEAPAPGDLALSLGSVAVAVAAGALASTWLGRERSAKPQDSGTPGIP</sequence>
<dbReference type="PRINTS" id="PR00120">
    <property type="entry name" value="HATPASE"/>
</dbReference>
<dbReference type="PANTHER" id="PTHR42861">
    <property type="entry name" value="CALCIUM-TRANSPORTING ATPASE"/>
    <property type="match status" value="1"/>
</dbReference>
<keyword evidence="2 8" id="KW-0812">Transmembrane</keyword>
<evidence type="ECO:0000256" key="6">
    <source>
        <dbReference type="ARBA" id="ARBA00022989"/>
    </source>
</evidence>
<feature type="transmembrane region" description="Helical" evidence="8">
    <location>
        <begin position="704"/>
        <end position="731"/>
    </location>
</feature>
<feature type="transmembrane region" description="Helical" evidence="8">
    <location>
        <begin position="636"/>
        <end position="656"/>
    </location>
</feature>
<keyword evidence="7 8" id="KW-0472">Membrane</keyword>
<feature type="transmembrane region" description="Helical" evidence="8">
    <location>
        <begin position="42"/>
        <end position="61"/>
    </location>
</feature>
<dbReference type="NCBIfam" id="TIGR01494">
    <property type="entry name" value="ATPase_P-type"/>
    <property type="match status" value="2"/>
</dbReference>
<keyword evidence="5" id="KW-1278">Translocase</keyword>
<dbReference type="PROSITE" id="PS00154">
    <property type="entry name" value="ATPASE_E1_E2"/>
    <property type="match status" value="1"/>
</dbReference>
<dbReference type="Gene3D" id="2.70.150.10">
    <property type="entry name" value="Calcium-transporting ATPase, cytoplasmic transduction domain A"/>
    <property type="match status" value="1"/>
</dbReference>
<dbReference type="PRINTS" id="PR00119">
    <property type="entry name" value="CATATPASE"/>
</dbReference>
<dbReference type="Gene3D" id="3.40.1110.10">
    <property type="entry name" value="Calcium-transporting ATPase, cytoplasmic domain N"/>
    <property type="match status" value="1"/>
</dbReference>
<evidence type="ECO:0000256" key="3">
    <source>
        <dbReference type="ARBA" id="ARBA00022741"/>
    </source>
</evidence>
<keyword evidence="3" id="KW-0547">Nucleotide-binding</keyword>
<dbReference type="InterPro" id="IPR004014">
    <property type="entry name" value="ATPase_P-typ_cation-transptr_N"/>
</dbReference>
<dbReference type="InterPro" id="IPR023214">
    <property type="entry name" value="HAD_sf"/>
</dbReference>
<evidence type="ECO:0000256" key="5">
    <source>
        <dbReference type="ARBA" id="ARBA00022967"/>
    </source>
</evidence>
<feature type="transmembrane region" description="Helical" evidence="8">
    <location>
        <begin position="67"/>
        <end position="83"/>
    </location>
</feature>
<dbReference type="GO" id="GO:0016887">
    <property type="term" value="F:ATP hydrolysis activity"/>
    <property type="evidence" value="ECO:0007669"/>
    <property type="project" value="InterPro"/>
</dbReference>
<feature type="transmembrane region" description="Helical" evidence="8">
    <location>
        <begin position="810"/>
        <end position="831"/>
    </location>
</feature>
<dbReference type="SUPFAM" id="SSF81665">
    <property type="entry name" value="Calcium ATPase, transmembrane domain M"/>
    <property type="match status" value="1"/>
</dbReference>
<dbReference type="GO" id="GO:0015662">
    <property type="term" value="F:P-type ion transporter activity"/>
    <property type="evidence" value="ECO:0007669"/>
    <property type="project" value="UniProtKB-ARBA"/>
</dbReference>
<dbReference type="Pfam" id="PF00122">
    <property type="entry name" value="E1-E2_ATPase"/>
    <property type="match status" value="1"/>
</dbReference>
<keyword evidence="4" id="KW-0067">ATP-binding</keyword>
<dbReference type="SFLD" id="SFLDF00027">
    <property type="entry name" value="p-type_atpase"/>
    <property type="match status" value="1"/>
</dbReference>
<evidence type="ECO:0000259" key="9">
    <source>
        <dbReference type="SMART" id="SM00831"/>
    </source>
</evidence>
<keyword evidence="6 8" id="KW-1133">Transmembrane helix</keyword>
<evidence type="ECO:0000313" key="10">
    <source>
        <dbReference type="EMBL" id="PZP34427.1"/>
    </source>
</evidence>
<feature type="transmembrane region" description="Helical" evidence="8">
    <location>
        <begin position="774"/>
        <end position="795"/>
    </location>
</feature>
<reference evidence="10 11" key="1">
    <citation type="submission" date="2017-08" db="EMBL/GenBank/DDBJ databases">
        <title>Infants hospitalized years apart are colonized by the same room-sourced microbial strains.</title>
        <authorList>
            <person name="Brooks B."/>
            <person name="Olm M.R."/>
            <person name="Firek B.A."/>
            <person name="Baker R."/>
            <person name="Thomas B.C."/>
            <person name="Morowitz M.J."/>
            <person name="Banfield J.F."/>
        </authorList>
    </citation>
    <scope>NUCLEOTIDE SEQUENCE [LARGE SCALE GENOMIC DNA]</scope>
    <source>
        <strain evidence="10">S2_012_000_R2_81</strain>
    </source>
</reference>
<dbReference type="SUPFAM" id="SSF81660">
    <property type="entry name" value="Metal cation-transporting ATPase, ATP-binding domain N"/>
    <property type="match status" value="1"/>
</dbReference>
<name>A0A2W5DYY6_9BURK</name>
<dbReference type="InterPro" id="IPR059000">
    <property type="entry name" value="ATPase_P-type_domA"/>
</dbReference>
<feature type="domain" description="Cation-transporting P-type ATPase N-terminal" evidence="9">
    <location>
        <begin position="1"/>
        <end position="63"/>
    </location>
</feature>
<dbReference type="InterPro" id="IPR023298">
    <property type="entry name" value="ATPase_P-typ_TM_dom_sf"/>
</dbReference>
<dbReference type="GO" id="GO:0005524">
    <property type="term" value="F:ATP binding"/>
    <property type="evidence" value="ECO:0007669"/>
    <property type="project" value="UniProtKB-KW"/>
</dbReference>
<dbReference type="SUPFAM" id="SSF81653">
    <property type="entry name" value="Calcium ATPase, transduction domain A"/>
    <property type="match status" value="1"/>
</dbReference>
<comment type="caution">
    <text evidence="10">The sequence shown here is derived from an EMBL/GenBank/DDBJ whole genome shotgun (WGS) entry which is preliminary data.</text>
</comment>
<dbReference type="Pfam" id="PF00702">
    <property type="entry name" value="Hydrolase"/>
    <property type="match status" value="1"/>
</dbReference>
<evidence type="ECO:0000256" key="7">
    <source>
        <dbReference type="ARBA" id="ARBA00023136"/>
    </source>
</evidence>
<dbReference type="Proteomes" id="UP000249633">
    <property type="component" value="Unassembled WGS sequence"/>
</dbReference>
<dbReference type="EMBL" id="QFOD01000004">
    <property type="protein sequence ID" value="PZP34427.1"/>
    <property type="molecule type" value="Genomic_DNA"/>
</dbReference>
<dbReference type="Pfam" id="PF00690">
    <property type="entry name" value="Cation_ATPase_N"/>
    <property type="match status" value="1"/>
</dbReference>
<dbReference type="GO" id="GO:0016020">
    <property type="term" value="C:membrane"/>
    <property type="evidence" value="ECO:0007669"/>
    <property type="project" value="UniProtKB-SubCell"/>
</dbReference>
<proteinExistence type="predicted"/>
<dbReference type="SFLD" id="SFLDS00003">
    <property type="entry name" value="Haloacid_Dehalogenase"/>
    <property type="match status" value="1"/>
</dbReference>
<feature type="transmembrane region" description="Helical" evidence="8">
    <location>
        <begin position="743"/>
        <end position="762"/>
    </location>
</feature>
<dbReference type="AlphaFoldDB" id="A0A2W5DYY6"/>
<dbReference type="SMART" id="SM00831">
    <property type="entry name" value="Cation_ATPase_N"/>
    <property type="match status" value="1"/>
</dbReference>
<dbReference type="SUPFAM" id="SSF56784">
    <property type="entry name" value="HAD-like"/>
    <property type="match status" value="1"/>
</dbReference>
<organism evidence="10 11">
    <name type="scientific">Roseateles depolymerans</name>
    <dbReference type="NCBI Taxonomy" id="76731"/>
    <lineage>
        <taxon>Bacteria</taxon>
        <taxon>Pseudomonadati</taxon>
        <taxon>Pseudomonadota</taxon>
        <taxon>Betaproteobacteria</taxon>
        <taxon>Burkholderiales</taxon>
        <taxon>Sphaerotilaceae</taxon>
        <taxon>Roseateles</taxon>
    </lineage>
</organism>
<dbReference type="InterPro" id="IPR036412">
    <property type="entry name" value="HAD-like_sf"/>
</dbReference>
<dbReference type="InterPro" id="IPR023299">
    <property type="entry name" value="ATPase_P-typ_cyto_dom_N"/>
</dbReference>
<accession>A0A2W5DYY6</accession>
<gene>
    <name evidence="10" type="ORF">DI603_05590</name>
</gene>
<dbReference type="SFLD" id="SFLDG00002">
    <property type="entry name" value="C1.7:_P-type_atpase_like"/>
    <property type="match status" value="1"/>
</dbReference>
<comment type="subcellular location">
    <subcellularLocation>
        <location evidence="1">Membrane</location>
        <topology evidence="1">Multi-pass membrane protein</topology>
    </subcellularLocation>
</comment>
<dbReference type="InterPro" id="IPR018303">
    <property type="entry name" value="ATPase_P-typ_P_site"/>
</dbReference>
<dbReference type="InterPro" id="IPR044492">
    <property type="entry name" value="P_typ_ATPase_HD_dom"/>
</dbReference>
<evidence type="ECO:0000256" key="8">
    <source>
        <dbReference type="SAM" id="Phobius"/>
    </source>
</evidence>
<feature type="transmembrane region" description="Helical" evidence="8">
    <location>
        <begin position="224"/>
        <end position="245"/>
    </location>
</feature>